<sequence length="214" mass="24356">MRHLLSAIRRPSYNNLNDKPSKKPSGGVFPRIARPLNLWFKYKDLARVTAYEHNLSLRHKFEPIHAMLLPLQHDHLRLNTPLGQTNGSGAKTRASKILTPKSRGKKQADPKPDPKSTKSSKTPITSRKPTRDQIEDWSTGEVPETVKAGKRKLQEGFTTATKIKKPRTLDSTDENQRSKLELARRKVKPRPKAETTITTPTWSKRRSRLTATQD</sequence>
<protein>
    <submittedName>
        <fullName evidence="2">Uncharacterized protein</fullName>
    </submittedName>
</protein>
<dbReference type="HOGENOM" id="CLU_1288959_0_0_1"/>
<dbReference type="Proteomes" id="UP000030676">
    <property type="component" value="Unassembled WGS sequence"/>
</dbReference>
<evidence type="ECO:0000313" key="2">
    <source>
        <dbReference type="EMBL" id="EXL81106.1"/>
    </source>
</evidence>
<gene>
    <name evidence="2" type="ORF">FOPG_05469</name>
</gene>
<feature type="compositionally biased region" description="Basic and acidic residues" evidence="1">
    <location>
        <begin position="106"/>
        <end position="116"/>
    </location>
</feature>
<feature type="region of interest" description="Disordered" evidence="1">
    <location>
        <begin position="1"/>
        <end position="28"/>
    </location>
</feature>
<dbReference type="AlphaFoldDB" id="X0IAF6"/>
<reference evidence="2" key="1">
    <citation type="submission" date="2011-11" db="EMBL/GenBank/DDBJ databases">
        <title>The Genome Sequence of Fusarium oxysporum PHW808.</title>
        <authorList>
            <consortium name="The Broad Institute Genome Sequencing Platform"/>
            <person name="Ma L.-J."/>
            <person name="Gale L.R."/>
            <person name="Schwartz D.C."/>
            <person name="Zhou S."/>
            <person name="Corby-Kistler H."/>
            <person name="Young S.K."/>
            <person name="Zeng Q."/>
            <person name="Gargeya S."/>
            <person name="Fitzgerald M."/>
            <person name="Haas B."/>
            <person name="Abouelleil A."/>
            <person name="Alvarado L."/>
            <person name="Arachchi H.M."/>
            <person name="Berlin A."/>
            <person name="Brown A."/>
            <person name="Chapman S.B."/>
            <person name="Chen Z."/>
            <person name="Dunbar C."/>
            <person name="Freedman E."/>
            <person name="Gearin G."/>
            <person name="Goldberg J."/>
            <person name="Griggs A."/>
            <person name="Gujja S."/>
            <person name="Heiman D."/>
            <person name="Howarth C."/>
            <person name="Larson L."/>
            <person name="Lui A."/>
            <person name="MacDonald P.J.P."/>
            <person name="Montmayeur A."/>
            <person name="Murphy C."/>
            <person name="Neiman D."/>
            <person name="Pearson M."/>
            <person name="Priest M."/>
            <person name="Roberts A."/>
            <person name="Saif S."/>
            <person name="Shea T."/>
            <person name="Shenoy N."/>
            <person name="Sisk P."/>
            <person name="Stolte C."/>
            <person name="Sykes S."/>
            <person name="Wortman J."/>
            <person name="Nusbaum C."/>
            <person name="Birren B."/>
        </authorList>
    </citation>
    <scope>NUCLEOTIDE SEQUENCE [LARGE SCALE GENOMIC DNA]</scope>
    <source>
        <strain evidence="2">54008</strain>
    </source>
</reference>
<dbReference type="EMBL" id="JH658825">
    <property type="protein sequence ID" value="EXL81106.1"/>
    <property type="molecule type" value="Genomic_DNA"/>
</dbReference>
<feature type="region of interest" description="Disordered" evidence="1">
    <location>
        <begin position="79"/>
        <end position="214"/>
    </location>
</feature>
<accession>X0IAF6</accession>
<feature type="compositionally biased region" description="Basic and acidic residues" evidence="1">
    <location>
        <begin position="167"/>
        <end position="184"/>
    </location>
</feature>
<organism evidence="2">
    <name type="scientific">Fusarium oxysporum f. sp. conglutinans race 2 54008</name>
    <dbReference type="NCBI Taxonomy" id="1089457"/>
    <lineage>
        <taxon>Eukaryota</taxon>
        <taxon>Fungi</taxon>
        <taxon>Dikarya</taxon>
        <taxon>Ascomycota</taxon>
        <taxon>Pezizomycotina</taxon>
        <taxon>Sordariomycetes</taxon>
        <taxon>Hypocreomycetidae</taxon>
        <taxon>Hypocreales</taxon>
        <taxon>Nectriaceae</taxon>
        <taxon>Fusarium</taxon>
        <taxon>Fusarium oxysporum species complex</taxon>
    </lineage>
</organism>
<feature type="compositionally biased region" description="Low complexity" evidence="1">
    <location>
        <begin position="117"/>
        <end position="127"/>
    </location>
</feature>
<name>X0IAF6_FUSOX</name>
<reference evidence="2" key="2">
    <citation type="submission" date="2012-05" db="EMBL/GenBank/DDBJ databases">
        <title>The Genome Annotation of Fusarium oxysporum PHW808.</title>
        <authorList>
            <consortium name="The Broad Institute Genomics Platform"/>
            <person name="Ma L.-J."/>
            <person name="Corby-Kistler H."/>
            <person name="Broz K."/>
            <person name="Gale L.R."/>
            <person name="Jonkers W."/>
            <person name="O'Donnell K."/>
            <person name="Ploetz R."/>
            <person name="Steinberg C."/>
            <person name="Schwartz D.C."/>
            <person name="VanEtten H."/>
            <person name="Zhou S."/>
            <person name="Young S.K."/>
            <person name="Zeng Q."/>
            <person name="Gargeya S."/>
            <person name="Fitzgerald M."/>
            <person name="Abouelleil A."/>
            <person name="Alvarado L."/>
            <person name="Chapman S.B."/>
            <person name="Gainer-Dewar J."/>
            <person name="Goldberg J."/>
            <person name="Griggs A."/>
            <person name="Gujja S."/>
            <person name="Hansen M."/>
            <person name="Howarth C."/>
            <person name="Imamovic A."/>
            <person name="Ireland A."/>
            <person name="Larimer J."/>
            <person name="McCowan C."/>
            <person name="Murphy C."/>
            <person name="Pearson M."/>
            <person name="Poon T.W."/>
            <person name="Priest M."/>
            <person name="Roberts A."/>
            <person name="Saif S."/>
            <person name="Shea T."/>
            <person name="Sykes S."/>
            <person name="Wortman J."/>
            <person name="Nusbaum C."/>
            <person name="Birren B."/>
        </authorList>
    </citation>
    <scope>NUCLEOTIDE SEQUENCE</scope>
    <source>
        <strain evidence="2">54008</strain>
    </source>
</reference>
<proteinExistence type="predicted"/>
<evidence type="ECO:0000256" key="1">
    <source>
        <dbReference type="SAM" id="MobiDB-lite"/>
    </source>
</evidence>